<gene>
    <name evidence="1" type="ORF">EV182_003477</name>
</gene>
<organism evidence="1 2">
    <name type="scientific">Spiromyces aspiralis</name>
    <dbReference type="NCBI Taxonomy" id="68401"/>
    <lineage>
        <taxon>Eukaryota</taxon>
        <taxon>Fungi</taxon>
        <taxon>Fungi incertae sedis</taxon>
        <taxon>Zoopagomycota</taxon>
        <taxon>Kickxellomycotina</taxon>
        <taxon>Kickxellomycetes</taxon>
        <taxon>Kickxellales</taxon>
        <taxon>Kickxellaceae</taxon>
        <taxon>Spiromyces</taxon>
    </lineage>
</organism>
<protein>
    <submittedName>
        <fullName evidence="1">Uncharacterized protein</fullName>
    </submittedName>
</protein>
<dbReference type="Proteomes" id="UP001145114">
    <property type="component" value="Unassembled WGS sequence"/>
</dbReference>
<comment type="caution">
    <text evidence="1">The sequence shown here is derived from an EMBL/GenBank/DDBJ whole genome shotgun (WGS) entry which is preliminary data.</text>
</comment>
<keyword evidence="2" id="KW-1185">Reference proteome</keyword>
<name>A0ACC1HR64_9FUNG</name>
<evidence type="ECO:0000313" key="1">
    <source>
        <dbReference type="EMBL" id="KAJ1678722.1"/>
    </source>
</evidence>
<dbReference type="EMBL" id="JAMZIH010000908">
    <property type="protein sequence ID" value="KAJ1678722.1"/>
    <property type="molecule type" value="Genomic_DNA"/>
</dbReference>
<evidence type="ECO:0000313" key="2">
    <source>
        <dbReference type="Proteomes" id="UP001145114"/>
    </source>
</evidence>
<reference evidence="1" key="1">
    <citation type="submission" date="2022-06" db="EMBL/GenBank/DDBJ databases">
        <title>Phylogenomic reconstructions and comparative analyses of Kickxellomycotina fungi.</title>
        <authorList>
            <person name="Reynolds N.K."/>
            <person name="Stajich J.E."/>
            <person name="Barry K."/>
            <person name="Grigoriev I.V."/>
            <person name="Crous P."/>
            <person name="Smith M.E."/>
        </authorList>
    </citation>
    <scope>NUCLEOTIDE SEQUENCE</scope>
    <source>
        <strain evidence="1">RSA 2271</strain>
    </source>
</reference>
<sequence>MDTSNLLNVLASPAKVTQEVEIEARLVLRAIVEPRIDASAGDRGAISDPTPSAIRGASRSQAQQRGATTRLSQKPLAGAKSKSAGGTPSSSTPQVGSRPSAGGAEGFAIRLLNQTNQMLSKDAKDLKALTNKDPRRLTGVEAGLLEGYTRCISVTAAASRDLLAVSHRLQLAPLALEMSISNFITRCVETGMVCRLKASLDIWAVVHQHIRINPSPVCYLEIGKASARDGISTQSEASGDCAGSCIADELWCRKAKVQASESADRYFFQGRGRRTSGKWACKIRGHQDKACRIN</sequence>
<proteinExistence type="predicted"/>
<accession>A0ACC1HR64</accession>